<keyword evidence="1" id="KW-0175">Coiled coil</keyword>
<dbReference type="Proteomes" id="UP001362999">
    <property type="component" value="Unassembled WGS sequence"/>
</dbReference>
<dbReference type="Gene3D" id="3.80.10.10">
    <property type="entry name" value="Ribonuclease Inhibitor"/>
    <property type="match status" value="1"/>
</dbReference>
<accession>A0AAW0D211</accession>
<keyword evidence="3" id="KW-1185">Reference proteome</keyword>
<feature type="non-terminal residue" evidence="2">
    <location>
        <position position="459"/>
    </location>
</feature>
<feature type="coiled-coil region" evidence="1">
    <location>
        <begin position="42"/>
        <end position="76"/>
    </location>
</feature>
<dbReference type="AlphaFoldDB" id="A0AAW0D211"/>
<evidence type="ECO:0000256" key="1">
    <source>
        <dbReference type="SAM" id="Coils"/>
    </source>
</evidence>
<comment type="caution">
    <text evidence="2">The sequence shown here is derived from an EMBL/GenBank/DDBJ whole genome shotgun (WGS) entry which is preliminary data.</text>
</comment>
<name>A0AAW0D211_9AGAR</name>
<dbReference type="Gene3D" id="1.20.1280.50">
    <property type="match status" value="1"/>
</dbReference>
<evidence type="ECO:0000313" key="2">
    <source>
        <dbReference type="EMBL" id="KAK7044517.1"/>
    </source>
</evidence>
<dbReference type="InterPro" id="IPR032675">
    <property type="entry name" value="LRR_dom_sf"/>
</dbReference>
<protein>
    <submittedName>
        <fullName evidence="2">F-box domain-containing protein</fullName>
    </submittedName>
</protein>
<reference evidence="2 3" key="1">
    <citation type="journal article" date="2024" name="J Genomics">
        <title>Draft genome sequencing and assembly of Favolaschia claudopus CIRM-BRFM 2984 isolated from oak limbs.</title>
        <authorList>
            <person name="Navarro D."/>
            <person name="Drula E."/>
            <person name="Chaduli D."/>
            <person name="Cazenave R."/>
            <person name="Ahrendt S."/>
            <person name="Wang J."/>
            <person name="Lipzen A."/>
            <person name="Daum C."/>
            <person name="Barry K."/>
            <person name="Grigoriev I.V."/>
            <person name="Favel A."/>
            <person name="Rosso M.N."/>
            <person name="Martin F."/>
        </authorList>
    </citation>
    <scope>NUCLEOTIDE SEQUENCE [LARGE SCALE GENOMIC DNA]</scope>
    <source>
        <strain evidence="2 3">CIRM-BRFM 2984</strain>
    </source>
</reference>
<proteinExistence type="predicted"/>
<organism evidence="2 3">
    <name type="scientific">Favolaschia claudopus</name>
    <dbReference type="NCBI Taxonomy" id="2862362"/>
    <lineage>
        <taxon>Eukaryota</taxon>
        <taxon>Fungi</taxon>
        <taxon>Dikarya</taxon>
        <taxon>Basidiomycota</taxon>
        <taxon>Agaricomycotina</taxon>
        <taxon>Agaricomycetes</taxon>
        <taxon>Agaricomycetidae</taxon>
        <taxon>Agaricales</taxon>
        <taxon>Marasmiineae</taxon>
        <taxon>Mycenaceae</taxon>
        <taxon>Favolaschia</taxon>
    </lineage>
</organism>
<evidence type="ECO:0000313" key="3">
    <source>
        <dbReference type="Proteomes" id="UP001362999"/>
    </source>
</evidence>
<sequence length="459" mass="51933">MTPFSAFTFPELPPPPAAIVHLAQSNATVTDAVETNLVRSYIEELDLQMVSLDEALESLKLRKEQLRQTIKTYKACFAPIRRLPPEILGLIFSAVVQETASESLSLDMDDAPWLLTRICRHWSAVALSNPALWSRLDLHLHRIGEKGAVPLTRLQIERSQNMPLTLKIRDDDDWQRASHPVLDVVLSQISKARRFDSLTTFLITIDLSVDDRFDTVSKYDDAFWNVFSVAPKLRHLQALSWNTESTYVSPPFSLPWHQLTRLSTSTTSNTQALTVLQKLSSIVECTLAFATADILQQNHNIVCLPHLRSLALQIEDEPVIYQKRTSVLDFLETPSIQSLAVYQTADVEAVLGLVTRSNCASSLTLLHLYSNSINHEMALHLTEKMPSLTSLELGDFDGTIEVHPTRSLTVVFIQAFSKHWLKHKPVNDSRQLRLSITDHAYEYLEDEQLTSLFTPLEKE</sequence>
<gene>
    <name evidence="2" type="ORF">R3P38DRAFT_2879227</name>
</gene>
<dbReference type="EMBL" id="JAWWNJ010000011">
    <property type="protein sequence ID" value="KAK7044517.1"/>
    <property type="molecule type" value="Genomic_DNA"/>
</dbReference>